<dbReference type="InterPro" id="IPR006115">
    <property type="entry name" value="6PGDH_NADP-bd"/>
</dbReference>
<evidence type="ECO:0000256" key="3">
    <source>
        <dbReference type="PIRSR" id="PIRSR000103-1"/>
    </source>
</evidence>
<dbReference type="PANTHER" id="PTHR43060:SF15">
    <property type="entry name" value="3-HYDROXYISOBUTYRATE DEHYDROGENASE-LIKE 1, MITOCHONDRIAL-RELATED"/>
    <property type="match status" value="1"/>
</dbReference>
<dbReference type="GO" id="GO:0051287">
    <property type="term" value="F:NAD binding"/>
    <property type="evidence" value="ECO:0007669"/>
    <property type="project" value="InterPro"/>
</dbReference>
<dbReference type="SUPFAM" id="SSF51735">
    <property type="entry name" value="NAD(P)-binding Rossmann-fold domains"/>
    <property type="match status" value="1"/>
</dbReference>
<sequence>MAKVAFLGLGAMGSPMAAFLISKGGHDVTVYNRTLTKAVEWTSRFGGRAAETAKAAAEGQDFVFACVGNDSDLRSVTIGAEGAFHSMKPDAVFVDHTTASAEVARQLYAEARSRNLHFVDAPVSGGRLGAEKGTLTIMCGGDAASYLRIQPVIASYARTSTLLGPSGSGQLTKMVNQICLVGLIEGLSEGFHFAKKSGLDLGKVIEAISKGSAQSWQMENHWKPMSEGKFNFGFAVEWMRKDLSICLDEARRNGASLPGTALIDNFFAEIERMGGKRWDTSSLLARLDR</sequence>
<dbReference type="Pfam" id="PF03446">
    <property type="entry name" value="NAD_binding_2"/>
    <property type="match status" value="1"/>
</dbReference>
<dbReference type="RefSeq" id="WP_035998345.1">
    <property type="nucleotide sequence ID" value="NZ_CP012747.1"/>
</dbReference>
<dbReference type="GeneID" id="69972088"/>
<keyword evidence="4" id="KW-0732">Signal</keyword>
<evidence type="ECO:0000256" key="4">
    <source>
        <dbReference type="SAM" id="SignalP"/>
    </source>
</evidence>
<evidence type="ECO:0000256" key="2">
    <source>
        <dbReference type="ARBA" id="ARBA00023027"/>
    </source>
</evidence>
<dbReference type="AlphaFoldDB" id="A0A0P0RI30"/>
<organism evidence="7 8">
    <name type="scientific">Paraburkholderia caribensis MBA4</name>
    <dbReference type="NCBI Taxonomy" id="1323664"/>
    <lineage>
        <taxon>Bacteria</taxon>
        <taxon>Pseudomonadati</taxon>
        <taxon>Pseudomonadota</taxon>
        <taxon>Betaproteobacteria</taxon>
        <taxon>Burkholderiales</taxon>
        <taxon>Burkholderiaceae</taxon>
        <taxon>Paraburkholderia</taxon>
    </lineage>
</organism>
<dbReference type="Proteomes" id="UP000019146">
    <property type="component" value="Chromosome 2"/>
</dbReference>
<dbReference type="InterPro" id="IPR036291">
    <property type="entry name" value="NAD(P)-bd_dom_sf"/>
</dbReference>
<dbReference type="KEGG" id="bcai:K788_0000565"/>
<evidence type="ECO:0000259" key="6">
    <source>
        <dbReference type="Pfam" id="PF14833"/>
    </source>
</evidence>
<accession>A0A0P0RI30</accession>
<dbReference type="Gene3D" id="3.40.50.720">
    <property type="entry name" value="NAD(P)-binding Rossmann-like Domain"/>
    <property type="match status" value="1"/>
</dbReference>
<evidence type="ECO:0000313" key="8">
    <source>
        <dbReference type="Proteomes" id="UP000019146"/>
    </source>
</evidence>
<proteinExistence type="predicted"/>
<keyword evidence="1 7" id="KW-0560">Oxidoreductase</keyword>
<dbReference type="EMBL" id="CP012747">
    <property type="protein sequence ID" value="ALL68369.1"/>
    <property type="molecule type" value="Genomic_DNA"/>
</dbReference>
<dbReference type="InterPro" id="IPR029154">
    <property type="entry name" value="HIBADH-like_NADP-bd"/>
</dbReference>
<dbReference type="InterPro" id="IPR015815">
    <property type="entry name" value="HIBADH-related"/>
</dbReference>
<dbReference type="SUPFAM" id="SSF48179">
    <property type="entry name" value="6-phosphogluconate dehydrogenase C-terminal domain-like"/>
    <property type="match status" value="1"/>
</dbReference>
<gene>
    <name evidence="7" type="ORF">K788_0000565</name>
</gene>
<dbReference type="GO" id="GO:0008442">
    <property type="term" value="F:3-hydroxyisobutyrate dehydrogenase activity"/>
    <property type="evidence" value="ECO:0007669"/>
    <property type="project" value="UniProtKB-EC"/>
</dbReference>
<feature type="signal peptide" evidence="4">
    <location>
        <begin position="1"/>
        <end position="17"/>
    </location>
</feature>
<feature type="domain" description="6-phosphogluconate dehydrogenase NADP-binding" evidence="5">
    <location>
        <begin position="3"/>
        <end position="164"/>
    </location>
</feature>
<dbReference type="InterPro" id="IPR013328">
    <property type="entry name" value="6PGD_dom2"/>
</dbReference>
<protein>
    <submittedName>
        <fullName evidence="7">2-hydroxy-3-oxopropionate reductase</fullName>
        <ecNumber evidence="7">1.1.1.31</ecNumber>
    </submittedName>
</protein>
<feature type="active site" evidence="3">
    <location>
        <position position="173"/>
    </location>
</feature>
<keyword evidence="2" id="KW-0520">NAD</keyword>
<dbReference type="EC" id="1.1.1.31" evidence="7"/>
<dbReference type="Gene3D" id="1.10.1040.10">
    <property type="entry name" value="N-(1-d-carboxylethyl)-l-norvaline Dehydrogenase, domain 2"/>
    <property type="match status" value="1"/>
</dbReference>
<dbReference type="GO" id="GO:0050661">
    <property type="term" value="F:NADP binding"/>
    <property type="evidence" value="ECO:0007669"/>
    <property type="project" value="InterPro"/>
</dbReference>
<reference evidence="7 8" key="1">
    <citation type="journal article" date="2014" name="Genome Announc.">
        <title>Draft Genome Sequence of the Haloacid-Degrading Burkholderia caribensis Strain MBA4.</title>
        <authorList>
            <person name="Pan Y."/>
            <person name="Kong K.F."/>
            <person name="Tsang J.S."/>
        </authorList>
    </citation>
    <scope>NUCLEOTIDE SEQUENCE [LARGE SCALE GENOMIC DNA]</scope>
    <source>
        <strain evidence="7 8">MBA4</strain>
    </source>
</reference>
<dbReference type="PANTHER" id="PTHR43060">
    <property type="entry name" value="3-HYDROXYISOBUTYRATE DEHYDROGENASE-LIKE 1, MITOCHONDRIAL-RELATED"/>
    <property type="match status" value="1"/>
</dbReference>
<dbReference type="PIRSF" id="PIRSF000103">
    <property type="entry name" value="HIBADH"/>
    <property type="match status" value="1"/>
</dbReference>
<dbReference type="InterPro" id="IPR008927">
    <property type="entry name" value="6-PGluconate_DH-like_C_sf"/>
</dbReference>
<evidence type="ECO:0000256" key="1">
    <source>
        <dbReference type="ARBA" id="ARBA00023002"/>
    </source>
</evidence>
<feature type="chain" id="PRO_5006054341" evidence="4">
    <location>
        <begin position="18"/>
        <end position="289"/>
    </location>
</feature>
<evidence type="ECO:0000259" key="5">
    <source>
        <dbReference type="Pfam" id="PF03446"/>
    </source>
</evidence>
<name>A0A0P0RI30_9BURK</name>
<feature type="domain" description="3-hydroxyisobutyrate dehydrogenase-like NAD-binding" evidence="6">
    <location>
        <begin position="167"/>
        <end position="285"/>
    </location>
</feature>
<evidence type="ECO:0000313" key="7">
    <source>
        <dbReference type="EMBL" id="ALL68369.1"/>
    </source>
</evidence>
<dbReference type="Pfam" id="PF14833">
    <property type="entry name" value="NAD_binding_11"/>
    <property type="match status" value="1"/>
</dbReference>